<organism evidence="3 4">
    <name type="scientific">Pan troglodytes</name>
    <name type="common">Chimpanzee</name>
    <dbReference type="NCBI Taxonomy" id="9598"/>
    <lineage>
        <taxon>Eukaryota</taxon>
        <taxon>Metazoa</taxon>
        <taxon>Chordata</taxon>
        <taxon>Craniata</taxon>
        <taxon>Vertebrata</taxon>
        <taxon>Euteleostomi</taxon>
        <taxon>Mammalia</taxon>
        <taxon>Eutheria</taxon>
        <taxon>Euarchontoglires</taxon>
        <taxon>Primates</taxon>
        <taxon>Haplorrhini</taxon>
        <taxon>Catarrhini</taxon>
        <taxon>Hominidae</taxon>
        <taxon>Pan</taxon>
    </lineage>
</organism>
<proteinExistence type="predicted"/>
<keyword evidence="2" id="KW-0732">Signal</keyword>
<dbReference type="EMBL" id="NBAG03000465">
    <property type="protein sequence ID" value="PNI20956.1"/>
    <property type="molecule type" value="Genomic_DNA"/>
</dbReference>
<evidence type="ECO:0000313" key="4">
    <source>
        <dbReference type="Proteomes" id="UP000236370"/>
    </source>
</evidence>
<reference evidence="3 4" key="1">
    <citation type="submission" date="2017-12" db="EMBL/GenBank/DDBJ databases">
        <title>High-resolution comparative analysis of great ape genomes.</title>
        <authorList>
            <person name="Pollen A."/>
            <person name="Hastie A."/>
            <person name="Hormozdiari F."/>
            <person name="Dougherty M."/>
            <person name="Liu R."/>
            <person name="Chaisson M."/>
            <person name="Hoppe E."/>
            <person name="Hill C."/>
            <person name="Pang A."/>
            <person name="Hillier L."/>
            <person name="Baker C."/>
            <person name="Armstrong J."/>
            <person name="Shendure J."/>
            <person name="Paten B."/>
            <person name="Wilson R."/>
            <person name="Chao H."/>
            <person name="Schneider V."/>
            <person name="Ventura M."/>
            <person name="Kronenberg Z."/>
            <person name="Murali S."/>
            <person name="Gordon D."/>
            <person name="Cantsilieris S."/>
            <person name="Munson K."/>
            <person name="Nelson B."/>
            <person name="Raja A."/>
            <person name="Underwood J."/>
            <person name="Diekhans M."/>
            <person name="Fiddes I."/>
            <person name="Haussler D."/>
            <person name="Eichler E."/>
        </authorList>
    </citation>
    <scope>NUCLEOTIDE SEQUENCE [LARGE SCALE GENOMIC DNA]</scope>
    <source>
        <strain evidence="3">Yerkes chimp pedigree #C0471</strain>
    </source>
</reference>
<dbReference type="Proteomes" id="UP000236370">
    <property type="component" value="Unassembled WGS sequence"/>
</dbReference>
<accession>A0A2J8JDW6</accession>
<evidence type="ECO:0000313" key="3">
    <source>
        <dbReference type="EMBL" id="PNI20956.1"/>
    </source>
</evidence>
<name>A0A2J8JDW6_PANTR</name>
<evidence type="ECO:0000256" key="1">
    <source>
        <dbReference type="SAM" id="MobiDB-lite"/>
    </source>
</evidence>
<gene>
    <name evidence="3" type="ORF">CK820_G0048200</name>
</gene>
<dbReference type="AlphaFoldDB" id="A0A2J8JDW6"/>
<feature type="region of interest" description="Disordered" evidence="1">
    <location>
        <begin position="23"/>
        <end position="52"/>
    </location>
</feature>
<sequence length="52" mass="5524">MQSPWKILTVAPLFLLLSLQSSASPANDDQSRPSLSNAHTCVASSAEKPQLS</sequence>
<protein>
    <submittedName>
        <fullName evidence="3">AOAH isoform 4</fullName>
    </submittedName>
</protein>
<feature type="signal peptide" evidence="2">
    <location>
        <begin position="1"/>
        <end position="23"/>
    </location>
</feature>
<comment type="caution">
    <text evidence="3">The sequence shown here is derived from an EMBL/GenBank/DDBJ whole genome shotgun (WGS) entry which is preliminary data.</text>
</comment>
<evidence type="ECO:0000256" key="2">
    <source>
        <dbReference type="SAM" id="SignalP"/>
    </source>
</evidence>
<feature type="compositionally biased region" description="Polar residues" evidence="1">
    <location>
        <begin position="25"/>
        <end position="43"/>
    </location>
</feature>
<feature type="chain" id="PRO_5014435923" evidence="2">
    <location>
        <begin position="24"/>
        <end position="52"/>
    </location>
</feature>